<dbReference type="InterPro" id="IPR050058">
    <property type="entry name" value="Ala-tRNA_ligase"/>
</dbReference>
<feature type="coiled-coil region" evidence="1">
    <location>
        <begin position="262"/>
        <end position="289"/>
    </location>
</feature>
<reference evidence="3" key="4">
    <citation type="submission" date="2024-05" db="EMBL/GenBank/DDBJ databases">
        <authorList>
            <person name="Sun Q."/>
            <person name="Zhou Y."/>
        </authorList>
    </citation>
    <scope>NUCLEOTIDE SEQUENCE</scope>
    <source>
        <strain evidence="3">CGMCC 1.18437</strain>
    </source>
</reference>
<keyword evidence="6" id="KW-1185">Reference proteome</keyword>
<dbReference type="InterPro" id="IPR003156">
    <property type="entry name" value="DHHA1_dom"/>
</dbReference>
<reference evidence="4 5" key="3">
    <citation type="submission" date="2020-08" db="EMBL/GenBank/DDBJ databases">
        <title>Genomic Encyclopedia of Type Strains, Phase IV (KMG-IV): sequencing the most valuable type-strain genomes for metagenomic binning, comparative biology and taxonomic classification.</title>
        <authorList>
            <person name="Goeker M."/>
        </authorList>
    </citation>
    <scope>NUCLEOTIDE SEQUENCE [LARGE SCALE GENOMIC DNA]</scope>
    <source>
        <strain evidence="4 5">DSM 27521</strain>
    </source>
</reference>
<sequence>MTRALYHDLPPRLDFTATVTAVDGPRLQLDATAFYPEGGGQPGDVGDLAWPGGSAHVTTTRKVKATGEIWHELDGDMPTLGAAVSGTVDAGSRWRHTQRHSGEHLLAQAFARVNPAFAVEAVSMTSPECTLDLRGDPGEEDVYAAEALLRKTLGRGDLILATPVVAEDDLGRYPLRRTAKVRGQVRLVIFQDAAGTPFDVSACGGTHVPRAAMAAPVVVLRTERIKGGLTRVVFMAGEEASAYLSGVYRSARALAQSFSVPVARVTERVDALRAERDALHAELDTLRHAHARTLVAGTAAQVVGTAVLRAVAVDDPALLLPVLSAAGVGDVVAAVTPAGRCGVGSGRADVDAGALLRQVLAHTGGKGGGKPALAQGQTEQPADFLAAVATALAER</sequence>
<keyword evidence="1" id="KW-0175">Coiled coil</keyword>
<dbReference type="Pfam" id="PF01411">
    <property type="entry name" value="tRNA-synt_2c"/>
    <property type="match status" value="1"/>
</dbReference>
<evidence type="ECO:0000313" key="5">
    <source>
        <dbReference type="Proteomes" id="UP000539473"/>
    </source>
</evidence>
<evidence type="ECO:0000259" key="2">
    <source>
        <dbReference type="SMART" id="SM00863"/>
    </source>
</evidence>
<organism evidence="4 5">
    <name type="scientific">Deinococcus metalli</name>
    <dbReference type="NCBI Taxonomy" id="1141878"/>
    <lineage>
        <taxon>Bacteria</taxon>
        <taxon>Thermotogati</taxon>
        <taxon>Deinococcota</taxon>
        <taxon>Deinococci</taxon>
        <taxon>Deinococcales</taxon>
        <taxon>Deinococcaceae</taxon>
        <taxon>Deinococcus</taxon>
    </lineage>
</organism>
<dbReference type="AlphaFoldDB" id="A0A7W8NQS1"/>
<dbReference type="SUPFAM" id="SSF55186">
    <property type="entry name" value="ThrRS/AlaRS common domain"/>
    <property type="match status" value="1"/>
</dbReference>
<dbReference type="GO" id="GO:0003676">
    <property type="term" value="F:nucleic acid binding"/>
    <property type="evidence" value="ECO:0007669"/>
    <property type="project" value="InterPro"/>
</dbReference>
<dbReference type="EMBL" id="BNAJ01000001">
    <property type="protein sequence ID" value="GHF29711.1"/>
    <property type="molecule type" value="Genomic_DNA"/>
</dbReference>
<dbReference type="GO" id="GO:0005524">
    <property type="term" value="F:ATP binding"/>
    <property type="evidence" value="ECO:0007669"/>
    <property type="project" value="InterPro"/>
</dbReference>
<dbReference type="InterPro" id="IPR018163">
    <property type="entry name" value="Thr/Ala-tRNA-synth_IIc_edit"/>
</dbReference>
<evidence type="ECO:0000313" key="3">
    <source>
        <dbReference type="EMBL" id="GHF29711.1"/>
    </source>
</evidence>
<comment type="caution">
    <text evidence="4">The sequence shown here is derived from an EMBL/GenBank/DDBJ whole genome shotgun (WGS) entry which is preliminary data.</text>
</comment>
<dbReference type="Proteomes" id="UP000619376">
    <property type="component" value="Unassembled WGS sequence"/>
</dbReference>
<dbReference type="Pfam" id="PF07973">
    <property type="entry name" value="tRNA_SAD"/>
    <property type="match status" value="1"/>
</dbReference>
<dbReference type="GO" id="GO:0005829">
    <property type="term" value="C:cytosol"/>
    <property type="evidence" value="ECO:0007669"/>
    <property type="project" value="TreeGrafter"/>
</dbReference>
<dbReference type="GO" id="GO:0006419">
    <property type="term" value="P:alanyl-tRNA aminoacylation"/>
    <property type="evidence" value="ECO:0007669"/>
    <property type="project" value="InterPro"/>
</dbReference>
<dbReference type="SUPFAM" id="SSF50447">
    <property type="entry name" value="Translation proteins"/>
    <property type="match status" value="1"/>
</dbReference>
<keyword evidence="4" id="KW-0436">Ligase</keyword>
<accession>A0A7W8NQS1</accession>
<dbReference type="PANTHER" id="PTHR11777">
    <property type="entry name" value="ALANYL-TRNA SYNTHETASE"/>
    <property type="match status" value="1"/>
</dbReference>
<dbReference type="Gene3D" id="3.30.980.10">
    <property type="entry name" value="Threonyl-trna Synthetase, Chain A, domain 2"/>
    <property type="match status" value="1"/>
</dbReference>
<dbReference type="Gene3D" id="2.40.30.130">
    <property type="match status" value="1"/>
</dbReference>
<evidence type="ECO:0000256" key="1">
    <source>
        <dbReference type="SAM" id="Coils"/>
    </source>
</evidence>
<name>A0A7W8NQS1_9DEIO</name>
<protein>
    <submittedName>
        <fullName evidence="4">Alanyl-tRNA synthetase</fullName>
        <ecNumber evidence="4">6.1.1.7</ecNumber>
    </submittedName>
    <submittedName>
        <fullName evidence="3">Serine-tRNA(Ala) deacylase</fullName>
    </submittedName>
</protein>
<dbReference type="EC" id="6.1.1.7" evidence="4"/>
<dbReference type="SMART" id="SM00863">
    <property type="entry name" value="tRNA_SAD"/>
    <property type="match status" value="1"/>
</dbReference>
<dbReference type="InterPro" id="IPR012947">
    <property type="entry name" value="tRNA_SAD"/>
</dbReference>
<dbReference type="InterPro" id="IPR009000">
    <property type="entry name" value="Transl_B-barrel_sf"/>
</dbReference>
<dbReference type="GO" id="GO:0002161">
    <property type="term" value="F:aminoacyl-tRNA deacylase activity"/>
    <property type="evidence" value="ECO:0007669"/>
    <property type="project" value="TreeGrafter"/>
</dbReference>
<dbReference type="PANTHER" id="PTHR11777:SF9">
    <property type="entry name" value="ALANINE--TRNA LIGASE, CYTOPLASMIC"/>
    <property type="match status" value="1"/>
</dbReference>
<reference evidence="6" key="2">
    <citation type="journal article" date="2019" name="Int. J. Syst. Evol. Microbiol.">
        <title>The Global Catalogue of Microorganisms (GCM) 10K type strain sequencing project: providing services to taxonomists for standard genome sequencing and annotation.</title>
        <authorList>
            <consortium name="The Broad Institute Genomics Platform"/>
            <consortium name="The Broad Institute Genome Sequencing Center for Infectious Disease"/>
            <person name="Wu L."/>
            <person name="Ma J."/>
        </authorList>
    </citation>
    <scope>NUCLEOTIDE SEQUENCE [LARGE SCALE GENOMIC DNA]</scope>
    <source>
        <strain evidence="6">CGMCC 1.18437</strain>
    </source>
</reference>
<reference evidence="3" key="1">
    <citation type="journal article" date="2014" name="Int. J. Syst. Evol. Microbiol.">
        <title>Complete genome of a new Firmicutes species belonging to the dominant human colonic microbiota ('Ruminococcus bicirculans') reveals two chromosomes and a selective capacity to utilize plant glucans.</title>
        <authorList>
            <consortium name="NISC Comparative Sequencing Program"/>
            <person name="Wegmann U."/>
            <person name="Louis P."/>
            <person name="Goesmann A."/>
            <person name="Henrissat B."/>
            <person name="Duncan S.H."/>
            <person name="Flint H.J."/>
        </authorList>
    </citation>
    <scope>NUCLEOTIDE SEQUENCE</scope>
    <source>
        <strain evidence="3">CGMCC 1.18437</strain>
    </source>
</reference>
<dbReference type="InterPro" id="IPR018164">
    <property type="entry name" value="Ala-tRNA-synth_IIc_N"/>
</dbReference>
<feature type="domain" description="Threonyl/alanyl tRNA synthetase SAD" evidence="2">
    <location>
        <begin position="185"/>
        <end position="233"/>
    </location>
</feature>
<dbReference type="Gene3D" id="3.10.310.40">
    <property type="match status" value="1"/>
</dbReference>
<keyword evidence="4" id="KW-0030">Aminoacyl-tRNA synthetase</keyword>
<evidence type="ECO:0000313" key="4">
    <source>
        <dbReference type="EMBL" id="MBB5375382.1"/>
    </source>
</evidence>
<gene>
    <name evidence="3" type="ORF">GCM10017781_02130</name>
    <name evidence="4" type="ORF">HNQ07_000826</name>
</gene>
<dbReference type="Pfam" id="PF02272">
    <property type="entry name" value="DHHA1"/>
    <property type="match status" value="1"/>
</dbReference>
<dbReference type="GO" id="GO:0004813">
    <property type="term" value="F:alanine-tRNA ligase activity"/>
    <property type="evidence" value="ECO:0007669"/>
    <property type="project" value="UniProtKB-EC"/>
</dbReference>
<proteinExistence type="predicted"/>
<dbReference type="RefSeq" id="WP_184109596.1">
    <property type="nucleotide sequence ID" value="NZ_BNAJ01000001.1"/>
</dbReference>
<dbReference type="EMBL" id="JACHFK010000001">
    <property type="protein sequence ID" value="MBB5375382.1"/>
    <property type="molecule type" value="Genomic_DNA"/>
</dbReference>
<dbReference type="Proteomes" id="UP000539473">
    <property type="component" value="Unassembled WGS sequence"/>
</dbReference>
<evidence type="ECO:0000313" key="6">
    <source>
        <dbReference type="Proteomes" id="UP000619376"/>
    </source>
</evidence>